<dbReference type="InterPro" id="IPR051702">
    <property type="entry name" value="SH3_domain_YSC84-like"/>
</dbReference>
<feature type="compositionally biased region" description="Low complexity" evidence="1">
    <location>
        <begin position="519"/>
        <end position="528"/>
    </location>
</feature>
<dbReference type="Proteomes" id="UP001165060">
    <property type="component" value="Unassembled WGS sequence"/>
</dbReference>
<feature type="region of interest" description="Disordered" evidence="1">
    <location>
        <begin position="687"/>
        <end position="728"/>
    </location>
</feature>
<dbReference type="InterPro" id="IPR007461">
    <property type="entry name" value="Ysc84_actin-binding"/>
</dbReference>
<reference evidence="3 4" key="1">
    <citation type="journal article" date="2023" name="Commun. Biol.">
        <title>Genome analysis of Parmales, the sister group of diatoms, reveals the evolutionary specialization of diatoms from phago-mixotrophs to photoautotrophs.</title>
        <authorList>
            <person name="Ban H."/>
            <person name="Sato S."/>
            <person name="Yoshikawa S."/>
            <person name="Yamada K."/>
            <person name="Nakamura Y."/>
            <person name="Ichinomiya M."/>
            <person name="Sato N."/>
            <person name="Blanc-Mathieu R."/>
            <person name="Endo H."/>
            <person name="Kuwata A."/>
            <person name="Ogata H."/>
        </authorList>
    </citation>
    <scope>NUCLEOTIDE SEQUENCE [LARGE SCALE GENOMIC DNA]</scope>
</reference>
<accession>A0ABQ6NER8</accession>
<dbReference type="PANTHER" id="PTHR15629:SF2">
    <property type="entry name" value="SH3 DOMAIN-CONTAINING YSC84-LIKE PROTEIN 1"/>
    <property type="match status" value="1"/>
</dbReference>
<dbReference type="EMBL" id="BRYB01006431">
    <property type="protein sequence ID" value="GMI57450.1"/>
    <property type="molecule type" value="Genomic_DNA"/>
</dbReference>
<feature type="region of interest" description="Disordered" evidence="1">
    <location>
        <begin position="808"/>
        <end position="870"/>
    </location>
</feature>
<protein>
    <recommendedName>
        <fullName evidence="2">PDZ domain-containing protein</fullName>
    </recommendedName>
</protein>
<dbReference type="PROSITE" id="PS50106">
    <property type="entry name" value="PDZ"/>
    <property type="match status" value="1"/>
</dbReference>
<dbReference type="Pfam" id="PF04366">
    <property type="entry name" value="Ysc84"/>
    <property type="match status" value="1"/>
</dbReference>
<dbReference type="InterPro" id="IPR001478">
    <property type="entry name" value="PDZ"/>
</dbReference>
<feature type="domain" description="PDZ" evidence="2">
    <location>
        <begin position="143"/>
        <end position="204"/>
    </location>
</feature>
<evidence type="ECO:0000313" key="3">
    <source>
        <dbReference type="EMBL" id="GMI57450.1"/>
    </source>
</evidence>
<feature type="region of interest" description="Disordered" evidence="1">
    <location>
        <begin position="503"/>
        <end position="529"/>
    </location>
</feature>
<evidence type="ECO:0000313" key="4">
    <source>
        <dbReference type="Proteomes" id="UP001165060"/>
    </source>
</evidence>
<gene>
    <name evidence="3" type="ORF">TeGR_g2205</name>
</gene>
<dbReference type="PANTHER" id="PTHR15629">
    <property type="entry name" value="SH3YL1 PROTEIN"/>
    <property type="match status" value="1"/>
</dbReference>
<evidence type="ECO:0000256" key="1">
    <source>
        <dbReference type="SAM" id="MobiDB-lite"/>
    </source>
</evidence>
<organism evidence="3 4">
    <name type="scientific">Tetraparma gracilis</name>
    <dbReference type="NCBI Taxonomy" id="2962635"/>
    <lineage>
        <taxon>Eukaryota</taxon>
        <taxon>Sar</taxon>
        <taxon>Stramenopiles</taxon>
        <taxon>Ochrophyta</taxon>
        <taxon>Bolidophyceae</taxon>
        <taxon>Parmales</taxon>
        <taxon>Triparmaceae</taxon>
        <taxon>Tetraparma</taxon>
    </lineage>
</organism>
<evidence type="ECO:0000259" key="2">
    <source>
        <dbReference type="PROSITE" id="PS50106"/>
    </source>
</evidence>
<comment type="caution">
    <text evidence="3">The sequence shown here is derived from an EMBL/GenBank/DDBJ whole genome shotgun (WGS) entry which is preliminary data.</text>
</comment>
<proteinExistence type="predicted"/>
<name>A0ABQ6NER8_9STRA</name>
<keyword evidence="4" id="KW-1185">Reference proteome</keyword>
<feature type="compositionally biased region" description="Low complexity" evidence="1">
    <location>
        <begin position="833"/>
        <end position="846"/>
    </location>
</feature>
<feature type="compositionally biased region" description="Basic and acidic residues" evidence="1">
    <location>
        <begin position="699"/>
        <end position="716"/>
    </location>
</feature>
<sequence length="870" mass="90983">MDFADVAGRAAVKKTGEGAPENVRAGDAVQLALVGDASLGLPDPSAVDLAENALKRERSGRRTSFAELQAMLRHRVRRMAPLVLVLRRSVKRGTTGGSGVGVANFRMDEECDKAADVLRRLTTRGEGEDGASLIRSAIASASALAFIRVARTSLGLSLSGGTGLVVARLPDGTWSPPSAVGLAGAGFGVQAGLEIADYIFAVNSPAALAHFLSGGSVALGASAGASMGSAGRGVFGGLSVDAARTAGPISAYSRSRGAYAGVALEGYSLHLRERVNAQLYAREAGRTPGPGELLGGHVRTPAEAGELYKILGEIGRHEKAPKLPCVPEHLATCGREWRAAGAAPPGGAPSESAFRAMFTRPPPPADTSKFEAEFRAYLAAGVPVQRLLPDILSSDSVTRSEARLLELSVPESGSMRLGFKPRGSFDTAPPAPLTSVTRVSQDPCVALNFDLGDPTAEFKLVVVAVRGGEDLLFMAGSFKEATLLIVGLGALLDRETARLGVRGGGAVDPAAPPAPPEAAAPEPAGARRPQPRIERTLGKISISQPFSAVRRLLLDPGSKLLMEWRALSKQINVVNTEWDAGVRGVSFSVLDAEGNLRQVVETLAVVHDDGDSRYEMTLSETTRNALVKSVVTLEAKACGGGTNVAVRSRLTGVGPLVSPAEIYALQKILLDSQSTLTSFDDLRDATYGWPAARSGSSDEEPRREPREEPSEKPREEEPAELPPASPSPVVIASAAIEHIKKTMSWGSCEAAEDMTVGTDEEAEEEEGVYGCIADTTISSGTDHFDMRSRSQADDDGEEEGLGLLAMLGMAPSKTKEARGAGGDEDDGGDVVIRPLPRLHLSLLPSPNEEEDGGGSLDSWTSGLKRGQAGK</sequence>